<evidence type="ECO:0000313" key="9">
    <source>
        <dbReference type="Proteomes" id="UP000198609"/>
    </source>
</evidence>
<evidence type="ECO:0000259" key="7">
    <source>
        <dbReference type="PROSITE" id="PS50075"/>
    </source>
</evidence>
<protein>
    <submittedName>
        <fullName evidence="8">Acyl transferase domain-containing protein</fullName>
    </submittedName>
</protein>
<accession>A0A1H4Y4E7</accession>
<evidence type="ECO:0000256" key="6">
    <source>
        <dbReference type="SAM" id="MobiDB-lite"/>
    </source>
</evidence>
<evidence type="ECO:0000256" key="1">
    <source>
        <dbReference type="ARBA" id="ARBA00022450"/>
    </source>
</evidence>
<gene>
    <name evidence="8" type="ORF">SAMN04490356_7051</name>
</gene>
<name>A0A1H4Y4E7_STRMJ</name>
<dbReference type="Gene3D" id="3.40.366.10">
    <property type="entry name" value="Malonyl-Coenzyme A Acyl Carrier Protein, domain 2"/>
    <property type="match status" value="1"/>
</dbReference>
<keyword evidence="3 8" id="KW-0808">Transferase</keyword>
<dbReference type="GO" id="GO:0006633">
    <property type="term" value="P:fatty acid biosynthetic process"/>
    <property type="evidence" value="ECO:0007669"/>
    <property type="project" value="TreeGrafter"/>
</dbReference>
<dbReference type="CDD" id="cd08952">
    <property type="entry name" value="KR_1_SDR_x"/>
    <property type="match status" value="1"/>
</dbReference>
<dbReference type="SUPFAM" id="SSF47336">
    <property type="entry name" value="ACP-like"/>
    <property type="match status" value="1"/>
</dbReference>
<dbReference type="InterPro" id="IPR050091">
    <property type="entry name" value="PKS_NRPS_Biosynth_Enz"/>
</dbReference>
<dbReference type="SMART" id="SM00822">
    <property type="entry name" value="PKS_KR"/>
    <property type="match status" value="1"/>
</dbReference>
<dbReference type="Gene3D" id="1.10.1200.10">
    <property type="entry name" value="ACP-like"/>
    <property type="match status" value="1"/>
</dbReference>
<keyword evidence="2" id="KW-0597">Phosphoprotein</keyword>
<dbReference type="SMART" id="SM00823">
    <property type="entry name" value="PKS_PP"/>
    <property type="match status" value="1"/>
</dbReference>
<dbReference type="Pfam" id="PF00550">
    <property type="entry name" value="PP-binding"/>
    <property type="match status" value="1"/>
</dbReference>
<reference evidence="9" key="1">
    <citation type="submission" date="2016-10" db="EMBL/GenBank/DDBJ databases">
        <authorList>
            <person name="Varghese N."/>
            <person name="Submissions S."/>
        </authorList>
    </citation>
    <scope>NUCLEOTIDE SEQUENCE [LARGE SCALE GENOMIC DNA]</scope>
    <source>
        <strain evidence="9">DSM 40318</strain>
    </source>
</reference>
<dbReference type="InterPro" id="IPR036291">
    <property type="entry name" value="NAD(P)-bd_dom_sf"/>
</dbReference>
<evidence type="ECO:0000256" key="2">
    <source>
        <dbReference type="ARBA" id="ARBA00022553"/>
    </source>
</evidence>
<dbReference type="Gene3D" id="6.10.140.1830">
    <property type="match status" value="1"/>
</dbReference>
<dbReference type="SMART" id="SM01294">
    <property type="entry name" value="PKS_PP_betabranch"/>
    <property type="match status" value="1"/>
</dbReference>
<feature type="domain" description="Carrier" evidence="7">
    <location>
        <begin position="734"/>
        <end position="809"/>
    </location>
</feature>
<dbReference type="EMBL" id="FNST01000002">
    <property type="protein sequence ID" value="SED12852.1"/>
    <property type="molecule type" value="Genomic_DNA"/>
</dbReference>
<dbReference type="Pfam" id="PF08659">
    <property type="entry name" value="KR"/>
    <property type="match status" value="1"/>
</dbReference>
<proteinExistence type="predicted"/>
<dbReference type="GO" id="GO:0031177">
    <property type="term" value="F:phosphopantetheine binding"/>
    <property type="evidence" value="ECO:0007669"/>
    <property type="project" value="InterPro"/>
</dbReference>
<dbReference type="InterPro" id="IPR013968">
    <property type="entry name" value="PKS_KR"/>
</dbReference>
<dbReference type="InterPro" id="IPR020806">
    <property type="entry name" value="PKS_PP-bd"/>
</dbReference>
<dbReference type="InterPro" id="IPR036736">
    <property type="entry name" value="ACP-like_sf"/>
</dbReference>
<dbReference type="PANTHER" id="PTHR43775">
    <property type="entry name" value="FATTY ACID SYNTHASE"/>
    <property type="match status" value="1"/>
</dbReference>
<dbReference type="Pfam" id="PF18369">
    <property type="entry name" value="PKS_DE"/>
    <property type="match status" value="1"/>
</dbReference>
<dbReference type="GO" id="GO:0017000">
    <property type="term" value="P:antibiotic biosynthetic process"/>
    <property type="evidence" value="ECO:0007669"/>
    <property type="project" value="UniProtKB-KW"/>
</dbReference>
<dbReference type="Gene3D" id="3.30.70.3290">
    <property type="match status" value="1"/>
</dbReference>
<dbReference type="Gene3D" id="3.40.50.720">
    <property type="entry name" value="NAD(P)-binding Rossmann-like Domain"/>
    <property type="match status" value="1"/>
</dbReference>
<evidence type="ECO:0000256" key="4">
    <source>
        <dbReference type="ARBA" id="ARBA00023194"/>
    </source>
</evidence>
<dbReference type="RefSeq" id="WP_143059825.1">
    <property type="nucleotide sequence ID" value="NZ_FNST01000002.1"/>
</dbReference>
<dbReference type="InterPro" id="IPR016035">
    <property type="entry name" value="Acyl_Trfase/lysoPLipase"/>
</dbReference>
<organism evidence="8 9">
    <name type="scientific">Streptomyces melanosporofaciens</name>
    <dbReference type="NCBI Taxonomy" id="67327"/>
    <lineage>
        <taxon>Bacteria</taxon>
        <taxon>Bacillati</taxon>
        <taxon>Actinomycetota</taxon>
        <taxon>Actinomycetes</taxon>
        <taxon>Kitasatosporales</taxon>
        <taxon>Streptomycetaceae</taxon>
        <taxon>Streptomyces</taxon>
        <taxon>Streptomyces violaceusniger group</taxon>
    </lineage>
</organism>
<dbReference type="PANTHER" id="PTHR43775:SF51">
    <property type="entry name" value="INACTIVE PHENOLPHTHIOCEROL SYNTHESIS POLYKETIDE SYNTHASE TYPE I PKS1-RELATED"/>
    <property type="match status" value="1"/>
</dbReference>
<keyword evidence="4" id="KW-0045">Antibiotic biosynthesis</keyword>
<dbReference type="SUPFAM" id="SSF51735">
    <property type="entry name" value="NAD(P)-binding Rossmann-fold domains"/>
    <property type="match status" value="2"/>
</dbReference>
<dbReference type="InterPro" id="IPR057326">
    <property type="entry name" value="KR_dom"/>
</dbReference>
<feature type="region of interest" description="Disordered" evidence="6">
    <location>
        <begin position="83"/>
        <end position="111"/>
    </location>
</feature>
<sequence length="813" mass="87177">MNPILAPFKEAISKLTYHPPTIPLISNLTGQPADHHITTPDYWTQHIRQPVHFHPAITHTAPHTSLYLELSPDPILTTATHHTLHHHTTTNTEQSNPTNRPTPLTTSTLTHKRPDTEALTHTLAQLHTSGTTIDWTSWYPATPTPRTIDLPTYAFQHQHYWLAPPAPRADAHANGHDPAEARLWEAIEELDVDALTSTLQLEKDSPGVDALLPALPVLSTWRRRHRERSTIDSWRYRVAWRQLPDPATAPTLSGTWLLLVPSGLEEHPAVHAAVQALDAHGAAHELRSVDGADARRDGLAPLVSHLPDGSTPEGILSLLALDQTPHPDHPAVPMGLAATAALVQALSQTAPVAPLWCVTQGAVAAVATDPLPHPHQAQIWGMGRVAALEHPHLWGGLLDLPAVVDGRTPARIAAVLMPGQPEDQVAIRSTALARRLERAACPDTAPTTWRPTGTTLITGGTGGLGAHVARWLAHHGAPHLHLISRSGPDAPGATQLTQELTTLGTTVTITACDVTDRTALHHLLDTIPAEHPLTAVIHAAGIAENTPLTELDLPGMEAVLRPKALAAALLHELTEDLDLSAFVLFSSGAAAWGGSRQPSYAAANAYLDALAEHRRARGLPATSLAWAPWSDAGMAADEAVVEYYRRRGMRPLDTDLAIASLQHSLDHDDTTITIADIDWERFPAGFTAQRPSPLLSDLAAAASPGVDAAPDDAAAVSGSLQRQLATGTPTQQHQLLLHHIQTHAAAILGHPAIDAVPPAQPFQELGFDSLTAVEFGHRLSAATGLDLPPTLVFDHPTPKELADFLRERLVEGS</sequence>
<dbReference type="InterPro" id="IPR041618">
    <property type="entry name" value="PKS_DE"/>
</dbReference>
<keyword evidence="5" id="KW-0511">Multifunctional enzyme</keyword>
<keyword evidence="1" id="KW-0596">Phosphopantetheine</keyword>
<keyword evidence="9" id="KW-1185">Reference proteome</keyword>
<evidence type="ECO:0000256" key="3">
    <source>
        <dbReference type="ARBA" id="ARBA00022679"/>
    </source>
</evidence>
<dbReference type="GO" id="GO:0004312">
    <property type="term" value="F:fatty acid synthase activity"/>
    <property type="evidence" value="ECO:0007669"/>
    <property type="project" value="TreeGrafter"/>
</dbReference>
<dbReference type="AlphaFoldDB" id="A0A1H4Y4E7"/>
<feature type="compositionally biased region" description="Polar residues" evidence="6">
    <location>
        <begin position="93"/>
        <end position="109"/>
    </location>
</feature>
<dbReference type="InterPro" id="IPR001227">
    <property type="entry name" value="Ac_transferase_dom_sf"/>
</dbReference>
<dbReference type="PROSITE" id="PS50075">
    <property type="entry name" value="CARRIER"/>
    <property type="match status" value="1"/>
</dbReference>
<dbReference type="FunFam" id="1.10.1200.10:FF:000007">
    <property type="entry name" value="Probable polyketide synthase pks17"/>
    <property type="match status" value="1"/>
</dbReference>
<dbReference type="SUPFAM" id="SSF52151">
    <property type="entry name" value="FabD/lysophospholipase-like"/>
    <property type="match status" value="1"/>
</dbReference>
<dbReference type="Proteomes" id="UP000198609">
    <property type="component" value="Unassembled WGS sequence"/>
</dbReference>
<evidence type="ECO:0000256" key="5">
    <source>
        <dbReference type="ARBA" id="ARBA00023268"/>
    </source>
</evidence>
<evidence type="ECO:0000313" key="8">
    <source>
        <dbReference type="EMBL" id="SED12852.1"/>
    </source>
</evidence>
<dbReference type="InterPro" id="IPR009081">
    <property type="entry name" value="PP-bd_ACP"/>
</dbReference>